<feature type="transmembrane region" description="Helical" evidence="2">
    <location>
        <begin position="96"/>
        <end position="121"/>
    </location>
</feature>
<protein>
    <submittedName>
        <fullName evidence="3">Uncharacterized protein</fullName>
    </submittedName>
</protein>
<evidence type="ECO:0000313" key="4">
    <source>
        <dbReference type="Proteomes" id="UP001219525"/>
    </source>
</evidence>
<keyword evidence="2" id="KW-0812">Transmembrane</keyword>
<keyword evidence="2" id="KW-1133">Transmembrane helix</keyword>
<evidence type="ECO:0000256" key="1">
    <source>
        <dbReference type="SAM" id="MobiDB-lite"/>
    </source>
</evidence>
<proteinExistence type="predicted"/>
<sequence>MTVIFEQNRLKSTRKCSKPIQVDFKNSAWLDLKCDLLGRLVDLSSSRGNISPHVTSSKSPRTSPLPLPSESRLQLNPLLRSYSVGLTRVGLGEVTIFYLASAITAMNGFAYLVLLVLIMVLKVQMGFKFTFRPFELTIFFPASRAESPICCQHTPYMGVIRRLRQVWQPRLPARVSPCASVWAMAGHCVVLSTECTYSSPPLWYTATSARTSRNAPYGSPMRLDLSLELEVGGAGGLTQTDRRSRRITPIYVGCTENKRCLSSTNSMYAAAHTLCN</sequence>
<comment type="caution">
    <text evidence="3">The sequence shown here is derived from an EMBL/GenBank/DDBJ whole genome shotgun (WGS) entry which is preliminary data.</text>
</comment>
<reference evidence="3" key="1">
    <citation type="submission" date="2023-03" db="EMBL/GenBank/DDBJ databases">
        <title>Massive genome expansion in bonnet fungi (Mycena s.s.) driven by repeated elements and novel gene families across ecological guilds.</title>
        <authorList>
            <consortium name="Lawrence Berkeley National Laboratory"/>
            <person name="Harder C.B."/>
            <person name="Miyauchi S."/>
            <person name="Viragh M."/>
            <person name="Kuo A."/>
            <person name="Thoen E."/>
            <person name="Andreopoulos B."/>
            <person name="Lu D."/>
            <person name="Skrede I."/>
            <person name="Drula E."/>
            <person name="Henrissat B."/>
            <person name="Morin E."/>
            <person name="Kohler A."/>
            <person name="Barry K."/>
            <person name="LaButti K."/>
            <person name="Morin E."/>
            <person name="Salamov A."/>
            <person name="Lipzen A."/>
            <person name="Mereny Z."/>
            <person name="Hegedus B."/>
            <person name="Baldrian P."/>
            <person name="Stursova M."/>
            <person name="Weitz H."/>
            <person name="Taylor A."/>
            <person name="Grigoriev I.V."/>
            <person name="Nagy L.G."/>
            <person name="Martin F."/>
            <person name="Kauserud H."/>
        </authorList>
    </citation>
    <scope>NUCLEOTIDE SEQUENCE</scope>
    <source>
        <strain evidence="3">9144</strain>
    </source>
</reference>
<feature type="compositionally biased region" description="Polar residues" evidence="1">
    <location>
        <begin position="49"/>
        <end position="62"/>
    </location>
</feature>
<dbReference type="Proteomes" id="UP001219525">
    <property type="component" value="Unassembled WGS sequence"/>
</dbReference>
<gene>
    <name evidence="3" type="ORF">GGX14DRAFT_402973</name>
</gene>
<accession>A0AAD6V3V8</accession>
<feature type="region of interest" description="Disordered" evidence="1">
    <location>
        <begin position="49"/>
        <end position="68"/>
    </location>
</feature>
<keyword evidence="2" id="KW-0472">Membrane</keyword>
<evidence type="ECO:0000313" key="3">
    <source>
        <dbReference type="EMBL" id="KAJ7196750.1"/>
    </source>
</evidence>
<keyword evidence="4" id="KW-1185">Reference proteome</keyword>
<dbReference type="AlphaFoldDB" id="A0AAD6V3V8"/>
<dbReference type="EMBL" id="JARJCW010000081">
    <property type="protein sequence ID" value="KAJ7196750.1"/>
    <property type="molecule type" value="Genomic_DNA"/>
</dbReference>
<name>A0AAD6V3V8_9AGAR</name>
<organism evidence="3 4">
    <name type="scientific">Mycena pura</name>
    <dbReference type="NCBI Taxonomy" id="153505"/>
    <lineage>
        <taxon>Eukaryota</taxon>
        <taxon>Fungi</taxon>
        <taxon>Dikarya</taxon>
        <taxon>Basidiomycota</taxon>
        <taxon>Agaricomycotina</taxon>
        <taxon>Agaricomycetes</taxon>
        <taxon>Agaricomycetidae</taxon>
        <taxon>Agaricales</taxon>
        <taxon>Marasmiineae</taxon>
        <taxon>Mycenaceae</taxon>
        <taxon>Mycena</taxon>
    </lineage>
</organism>
<evidence type="ECO:0000256" key="2">
    <source>
        <dbReference type="SAM" id="Phobius"/>
    </source>
</evidence>